<name>A0ABQ7LSU6_BRACM</name>
<evidence type="ECO:0000313" key="2">
    <source>
        <dbReference type="Proteomes" id="UP000823674"/>
    </source>
</evidence>
<keyword evidence="2" id="KW-1185">Reference proteome</keyword>
<dbReference type="EMBL" id="JADBGQ010000007">
    <property type="protein sequence ID" value="KAG5388811.1"/>
    <property type="molecule type" value="Genomic_DNA"/>
</dbReference>
<evidence type="ECO:0000313" key="1">
    <source>
        <dbReference type="EMBL" id="KAG5388811.1"/>
    </source>
</evidence>
<gene>
    <name evidence="1" type="primary">A08p010740.1_BraROA</name>
    <name evidence="1" type="ORF">IGI04_030352</name>
</gene>
<comment type="caution">
    <text evidence="1">The sequence shown here is derived from an EMBL/GenBank/DDBJ whole genome shotgun (WGS) entry which is preliminary data.</text>
</comment>
<sequence>MSQKPIGELNHISYGSNELENTGNGHLIIIMIFPFWQNMPQTYLWRPEELAKVSNYVFKDYVITKYKDIMHLLLSKEPHTNFREALKHKRKNYKQEEHKQFRPPDFEQDKHQDITGFIINKEAPLDPEYKTKPSKNRF</sequence>
<proteinExistence type="predicted"/>
<reference evidence="1 2" key="1">
    <citation type="submission" date="2021-03" db="EMBL/GenBank/DDBJ databases">
        <authorList>
            <person name="King G.J."/>
            <person name="Bancroft I."/>
            <person name="Baten A."/>
            <person name="Bloomfield J."/>
            <person name="Borpatragohain P."/>
            <person name="He Z."/>
            <person name="Irish N."/>
            <person name="Irwin J."/>
            <person name="Liu K."/>
            <person name="Mauleon R.P."/>
            <person name="Moore J."/>
            <person name="Morris R."/>
            <person name="Ostergaard L."/>
            <person name="Wang B."/>
            <person name="Wells R."/>
        </authorList>
    </citation>
    <scope>NUCLEOTIDE SEQUENCE [LARGE SCALE GENOMIC DNA]</scope>
    <source>
        <strain evidence="1">R-o-18</strain>
        <tissue evidence="1">Leaf</tissue>
    </source>
</reference>
<accession>A0ABQ7LSU6</accession>
<organism evidence="1 2">
    <name type="scientific">Brassica rapa subsp. trilocularis</name>
    <dbReference type="NCBI Taxonomy" id="1813537"/>
    <lineage>
        <taxon>Eukaryota</taxon>
        <taxon>Viridiplantae</taxon>
        <taxon>Streptophyta</taxon>
        <taxon>Embryophyta</taxon>
        <taxon>Tracheophyta</taxon>
        <taxon>Spermatophyta</taxon>
        <taxon>Magnoliopsida</taxon>
        <taxon>eudicotyledons</taxon>
        <taxon>Gunneridae</taxon>
        <taxon>Pentapetalae</taxon>
        <taxon>rosids</taxon>
        <taxon>malvids</taxon>
        <taxon>Brassicales</taxon>
        <taxon>Brassicaceae</taxon>
        <taxon>Brassiceae</taxon>
        <taxon>Brassica</taxon>
    </lineage>
</organism>
<dbReference type="Proteomes" id="UP000823674">
    <property type="component" value="Chromosome A08"/>
</dbReference>
<protein>
    <submittedName>
        <fullName evidence="1">Uncharacterized protein</fullName>
    </submittedName>
</protein>